<dbReference type="Pfam" id="PF17919">
    <property type="entry name" value="RT_RNaseH_2"/>
    <property type="match status" value="1"/>
</dbReference>
<evidence type="ECO:0000313" key="22">
    <source>
        <dbReference type="Proteomes" id="UP000046392"/>
    </source>
</evidence>
<dbReference type="SUPFAM" id="SSF81321">
    <property type="entry name" value="Family A G protein-coupled receptor-like"/>
    <property type="match status" value="1"/>
</dbReference>
<feature type="transmembrane region" description="Helical" evidence="19">
    <location>
        <begin position="96"/>
        <end position="121"/>
    </location>
</feature>
<evidence type="ECO:0000256" key="10">
    <source>
        <dbReference type="ARBA" id="ARBA00022884"/>
    </source>
</evidence>
<keyword evidence="11" id="KW-0229">DNA integration</keyword>
<dbReference type="PROSITE" id="PS00141">
    <property type="entry name" value="ASP_PROTEASE"/>
    <property type="match status" value="1"/>
</dbReference>
<organism evidence="22 23">
    <name type="scientific">Strongyloides papillosus</name>
    <name type="common">Intestinal threadworm</name>
    <dbReference type="NCBI Taxonomy" id="174720"/>
    <lineage>
        <taxon>Eukaryota</taxon>
        <taxon>Metazoa</taxon>
        <taxon>Ecdysozoa</taxon>
        <taxon>Nematoda</taxon>
        <taxon>Chromadorea</taxon>
        <taxon>Rhabditida</taxon>
        <taxon>Tylenchina</taxon>
        <taxon>Panagrolaimomorpha</taxon>
        <taxon>Strongyloidoidea</taxon>
        <taxon>Strongyloididae</taxon>
        <taxon>Strongyloides</taxon>
    </lineage>
</organism>
<dbReference type="WBParaSite" id="SPAL_0001678700.1">
    <property type="protein sequence ID" value="SPAL_0001678700.1"/>
    <property type="gene ID" value="SPAL_0001678700"/>
</dbReference>
<dbReference type="GO" id="GO:0003964">
    <property type="term" value="F:RNA-directed DNA polymerase activity"/>
    <property type="evidence" value="ECO:0007669"/>
    <property type="project" value="UniProtKB-KW"/>
</dbReference>
<evidence type="ECO:0000256" key="18">
    <source>
        <dbReference type="RuleBase" id="RU000688"/>
    </source>
</evidence>
<evidence type="ECO:0000256" key="15">
    <source>
        <dbReference type="ARBA" id="ARBA00023136"/>
    </source>
</evidence>
<keyword evidence="10" id="KW-0694">RNA-binding</keyword>
<dbReference type="PROSITE" id="PS50994">
    <property type="entry name" value="INTEGRASE"/>
    <property type="match status" value="1"/>
</dbReference>
<dbReference type="InterPro" id="IPR041577">
    <property type="entry name" value="RT_RNaseH_2"/>
</dbReference>
<evidence type="ECO:0000256" key="3">
    <source>
        <dbReference type="ARBA" id="ARBA00022679"/>
    </source>
</evidence>
<feature type="domain" description="Integrase catalytic" evidence="21">
    <location>
        <begin position="1551"/>
        <end position="1713"/>
    </location>
</feature>
<keyword evidence="16 18" id="KW-0675">Receptor</keyword>
<reference evidence="23" key="1">
    <citation type="submission" date="2017-02" db="UniProtKB">
        <authorList>
            <consortium name="WormBaseParasite"/>
        </authorList>
    </citation>
    <scope>IDENTIFICATION</scope>
</reference>
<dbReference type="Gene3D" id="1.20.1070.10">
    <property type="entry name" value="Rhodopsin 7-helix transmembrane proteins"/>
    <property type="match status" value="1"/>
</dbReference>
<evidence type="ECO:0000256" key="19">
    <source>
        <dbReference type="SAM" id="Phobius"/>
    </source>
</evidence>
<dbReference type="Gene3D" id="3.10.10.10">
    <property type="entry name" value="HIV Type 1 Reverse Transcriptase, subunit A, domain 1"/>
    <property type="match status" value="1"/>
</dbReference>
<dbReference type="InterPro" id="IPR043502">
    <property type="entry name" value="DNA/RNA_pol_sf"/>
</dbReference>
<keyword evidence="5" id="KW-0548">Nucleotidyltransferase</keyword>
<dbReference type="InterPro" id="IPR001969">
    <property type="entry name" value="Aspartic_peptidase_AS"/>
</dbReference>
<dbReference type="GO" id="GO:0042575">
    <property type="term" value="C:DNA polymerase complex"/>
    <property type="evidence" value="ECO:0007669"/>
    <property type="project" value="UniProtKB-ARBA"/>
</dbReference>
<proteinExistence type="inferred from homology"/>
<sequence>MTSLNEICIVSRNESFNNTIIQRLINSGCSCKNISYINEEFFDLNCFPFPLAHTILTQIIYITMFVFLITAAIVGNVTVVWIILFHKKMRTVTNYYLLNLAIADISISILNTGFSGMYNLYYNWKFGSFYCAVNSLMGVTPICVSVFTMIVLSIDRYLAIVYPLRKRPGKSQTLAIIFLIWFLAILWGLPSFFASKVNKHFFWDDEEKFLFEDETCSATNFPDGNQNTSFFYKLYNNALFIIQYVLPLLILSFTYGKTVIVLRKSESIGDSIQIDNIMAKRKVANMLALIVVMFTFMWMPYNLYFLLKSYISLELDNKTENFIYLNIYWLGMASSVLNPLIYYFMHIRFRLGFKYAWRWLPFINVSKEKYELAFINKNTWIASNCPKSHIYINPHMQIYEKKKEVSMNNLGKKEPTMSSMQIFTGQSYRIFRIKYKLAHASKKSDFFEDCWVNLPSTHKNLILNIFEKDFIKETLANYWTSTNYSKGLTYLKQLGRFFEDPKTYPKLYHSLQKLTDSNQFTQYLTTNRLQLTKGSGINWYYTVEAIKDFDNSLIFDNTLNGELLNPFGTSFNPPTTSFNVVDHILTTVLDDSIITTPPPQSTSSTFSDKNKFENNFKMSHKFSFKDCRFIFEMDKFCHKSATYSLEEFIKEFKENADLDQIPENYLIRAFRARIKLETCQYFPDSLPDEKFDDYAKKCIDIFPSCASQDLISAQYLSATIDHTKFEESLRGIYKLSVKAYKGLPTFQAQHAFKMRLKELLIRDNDLWAFTRDYKGLNHMLVEDLILRQSENVARSKLTYRSRNYDRPFNSFTNSSYVKPKCDHCQFTGHVDSECKRKLDGLPKGYYTQRSNRVQRPFTIKTENVSSDNIQSNVVEKIIRKISTLKINNTDVDVLFDTGSDVSLIIKVLGIGGISIQTSVALIYLTINKIKHQIHAYVSSNPVLSDKILVGNDFLDRFPDFTITSTYVRLGGDLFYFHKTKESELPETHIALSSNLTNEQRHEIFNKHIKEMFPKLHSAHPYDIGDCSISIPKKHFLPENFILQKRYRLNPIQWEALKNHVSTLVNSKILIKQETKFISNYVIVQSPGKEDRFAIDLRAINSATVRDSYPTRTVQEIFQEIKGSTYMTSIDATKAFLSLRLDPSDYQYYGVFTPYGTYCYTRMPFGDVNAMAAWQRVYDTIAYESQAPALSYADDMLIINKSNDIHEHLSDVIKFCETASKYGLKFNVDKLTHVMPNRKLPSTVKELKGFLASAAFFHEAVKNFTARATSLLDCVRILKKGKIELDDTQQSSFYDIVNALISSEILTLPDFTKEFHVYTDASSTHMGAVIVQIHNNILKPIPYFSKKFPYVKQAKSSNLLKLQAMALTLIKNTDILSTASIHLYCDNATAIALLKESVDPRFNRYISYIEMFNVKIHKIQGTKNVVADELSRKTEIIEDILTNSPEVFIAEASYLPDSKLIIQDQKNAGITSDTPDTTVVKDVIIKIILKNKKKNLVPYLSHLSAENLSQLIHIEYAHPGIKKTLELVKTQFYADNLKDIVTKLVKGCEICLKTKPFKHIHLEYKAISISEKPFTEISIDHFQVVAKPDKLSFLNIVDTTSRLWVPEIVSKESSEEVLKTLKAAFYTYGFPTFIKANNQSCFRSTAKHHQGNSLVERSFSTLRKMLRAAYLENNQNLSETDFIRENIKKIAFIYNNMNHDTTGISPFEHVFGRSGKPKMLEKILNPDYSPSFDINDLVKSWPELSKKAHEKRQNINVKLPNAGIKPLNDIEVGDIIARRQTPDSKLAALYGPNLTVKKIGYPYIYAS</sequence>
<keyword evidence="2" id="KW-1003">Cell membrane</keyword>
<dbReference type="PRINTS" id="PR00237">
    <property type="entry name" value="GPCRRHODOPSN"/>
</dbReference>
<dbReference type="InterPro" id="IPR041588">
    <property type="entry name" value="Integrase_H2C2"/>
</dbReference>
<dbReference type="STRING" id="174720.A0A0N5CG08"/>
<keyword evidence="4 18" id="KW-0812">Transmembrane</keyword>
<evidence type="ECO:0000256" key="5">
    <source>
        <dbReference type="ARBA" id="ARBA00022695"/>
    </source>
</evidence>
<dbReference type="GO" id="GO:0015074">
    <property type="term" value="P:DNA integration"/>
    <property type="evidence" value="ECO:0007669"/>
    <property type="project" value="UniProtKB-KW"/>
</dbReference>
<evidence type="ECO:0000256" key="2">
    <source>
        <dbReference type="ARBA" id="ARBA00022475"/>
    </source>
</evidence>
<dbReference type="InterPro" id="IPR043128">
    <property type="entry name" value="Rev_trsase/Diguanyl_cyclase"/>
</dbReference>
<dbReference type="Gene3D" id="3.30.420.10">
    <property type="entry name" value="Ribonuclease H-like superfamily/Ribonuclease H"/>
    <property type="match status" value="1"/>
</dbReference>
<name>A0A0N5CG08_STREA</name>
<dbReference type="InterPro" id="IPR012337">
    <property type="entry name" value="RNaseH-like_sf"/>
</dbReference>
<evidence type="ECO:0000256" key="17">
    <source>
        <dbReference type="ARBA" id="ARBA00023224"/>
    </source>
</evidence>
<feature type="transmembrane region" description="Helical" evidence="19">
    <location>
        <begin position="59"/>
        <end position="84"/>
    </location>
</feature>
<keyword evidence="12" id="KW-0695">RNA-directed DNA polymerase</keyword>
<dbReference type="PROSITE" id="PS50262">
    <property type="entry name" value="G_PROTEIN_RECEP_F1_2"/>
    <property type="match status" value="1"/>
</dbReference>
<evidence type="ECO:0000256" key="16">
    <source>
        <dbReference type="ARBA" id="ARBA00023170"/>
    </source>
</evidence>
<feature type="transmembrane region" description="Helical" evidence="19">
    <location>
        <begin position="283"/>
        <end position="307"/>
    </location>
</feature>
<dbReference type="PANTHER" id="PTHR46925">
    <property type="entry name" value="G-PROTEIN COUPLED RECEPTOR TKR-1-RELATED"/>
    <property type="match status" value="1"/>
</dbReference>
<dbReference type="GO" id="GO:0004190">
    <property type="term" value="F:aspartic-type endopeptidase activity"/>
    <property type="evidence" value="ECO:0007669"/>
    <property type="project" value="InterPro"/>
</dbReference>
<evidence type="ECO:0000313" key="23">
    <source>
        <dbReference type="WBParaSite" id="SPAL_0001678700.1"/>
    </source>
</evidence>
<protein>
    <submittedName>
        <fullName evidence="23">G_PROTEIN_RECEP_F1_2 domain-containing protein</fullName>
    </submittedName>
</protein>
<comment type="similarity">
    <text evidence="18">Belongs to the G-protein coupled receptor 1 family.</text>
</comment>
<dbReference type="InterPro" id="IPR000477">
    <property type="entry name" value="RT_dom"/>
</dbReference>
<dbReference type="PROSITE" id="PS00237">
    <property type="entry name" value="G_PROTEIN_RECEP_F1_1"/>
    <property type="match status" value="1"/>
</dbReference>
<evidence type="ECO:0000256" key="1">
    <source>
        <dbReference type="ARBA" id="ARBA00004651"/>
    </source>
</evidence>
<dbReference type="SMART" id="SM01381">
    <property type="entry name" value="7TM_GPCR_Srsx"/>
    <property type="match status" value="1"/>
</dbReference>
<feature type="domain" description="G-protein coupled receptors family 1 profile" evidence="20">
    <location>
        <begin position="75"/>
        <end position="342"/>
    </location>
</feature>
<dbReference type="GO" id="GO:0004519">
    <property type="term" value="F:endonuclease activity"/>
    <property type="evidence" value="ECO:0007669"/>
    <property type="project" value="UniProtKB-KW"/>
</dbReference>
<dbReference type="Pfam" id="PF00078">
    <property type="entry name" value="RVT_1"/>
    <property type="match status" value="1"/>
</dbReference>
<dbReference type="GO" id="GO:0003723">
    <property type="term" value="F:RNA binding"/>
    <property type="evidence" value="ECO:0007669"/>
    <property type="project" value="UniProtKB-KW"/>
</dbReference>
<dbReference type="SUPFAM" id="SSF50630">
    <property type="entry name" value="Acid proteases"/>
    <property type="match status" value="1"/>
</dbReference>
<evidence type="ECO:0000256" key="8">
    <source>
        <dbReference type="ARBA" id="ARBA00022801"/>
    </source>
</evidence>
<keyword evidence="3" id="KW-0808">Transferase</keyword>
<dbReference type="InterPro" id="IPR001584">
    <property type="entry name" value="Integrase_cat-core"/>
</dbReference>
<dbReference type="Pfam" id="PF00001">
    <property type="entry name" value="7tm_1"/>
    <property type="match status" value="1"/>
</dbReference>
<dbReference type="InterPro" id="IPR021109">
    <property type="entry name" value="Peptidase_aspartic_dom_sf"/>
</dbReference>
<comment type="subcellular location">
    <subcellularLocation>
        <location evidence="1">Cell membrane</location>
        <topology evidence="1">Multi-pass membrane protein</topology>
    </subcellularLocation>
</comment>
<evidence type="ECO:0000259" key="20">
    <source>
        <dbReference type="PROSITE" id="PS50262"/>
    </source>
</evidence>
<dbReference type="InterPro" id="IPR000276">
    <property type="entry name" value="GPCR_Rhodpsn"/>
</dbReference>
<dbReference type="GO" id="GO:0005886">
    <property type="term" value="C:plasma membrane"/>
    <property type="evidence" value="ECO:0007669"/>
    <property type="project" value="UniProtKB-SubCell"/>
</dbReference>
<dbReference type="PANTHER" id="PTHR46925:SF2">
    <property type="entry name" value="G-PROTEIN COUPLED RECEPTOR TKR-1-RELATED"/>
    <property type="match status" value="1"/>
</dbReference>
<keyword evidence="15 19" id="KW-0472">Membrane</keyword>
<dbReference type="GO" id="GO:0004995">
    <property type="term" value="F:tachykinin receptor activity"/>
    <property type="evidence" value="ECO:0007669"/>
    <property type="project" value="InterPro"/>
</dbReference>
<feature type="transmembrane region" description="Helical" evidence="19">
    <location>
        <begin position="127"/>
        <end position="152"/>
    </location>
</feature>
<dbReference type="Gene3D" id="1.10.340.70">
    <property type="match status" value="1"/>
</dbReference>
<dbReference type="Gene3D" id="3.30.70.270">
    <property type="match status" value="2"/>
</dbReference>
<accession>A0A0N5CG08</accession>
<evidence type="ECO:0000256" key="14">
    <source>
        <dbReference type="ARBA" id="ARBA00023040"/>
    </source>
</evidence>
<keyword evidence="17 18" id="KW-0807">Transducer</keyword>
<evidence type="ECO:0000256" key="4">
    <source>
        <dbReference type="ARBA" id="ARBA00022692"/>
    </source>
</evidence>
<keyword evidence="13 19" id="KW-1133">Transmembrane helix</keyword>
<dbReference type="CDD" id="cd01647">
    <property type="entry name" value="RT_LTR"/>
    <property type="match status" value="1"/>
</dbReference>
<evidence type="ECO:0000256" key="6">
    <source>
        <dbReference type="ARBA" id="ARBA00022722"/>
    </source>
</evidence>
<evidence type="ECO:0000259" key="21">
    <source>
        <dbReference type="PROSITE" id="PS50994"/>
    </source>
</evidence>
<dbReference type="InterPro" id="IPR036397">
    <property type="entry name" value="RNaseH_sf"/>
</dbReference>
<feature type="transmembrane region" description="Helical" evidence="19">
    <location>
        <begin position="173"/>
        <end position="193"/>
    </location>
</feature>
<keyword evidence="7" id="KW-0255">Endonuclease</keyword>
<keyword evidence="22" id="KW-1185">Reference proteome</keyword>
<dbReference type="GO" id="GO:0006508">
    <property type="term" value="P:proteolysis"/>
    <property type="evidence" value="ECO:0007669"/>
    <property type="project" value="InterPro"/>
</dbReference>
<dbReference type="SUPFAM" id="SSF53098">
    <property type="entry name" value="Ribonuclease H-like"/>
    <property type="match status" value="1"/>
</dbReference>
<dbReference type="InterPro" id="IPR001681">
    <property type="entry name" value="Neurokn_rcpt"/>
</dbReference>
<evidence type="ECO:0000256" key="11">
    <source>
        <dbReference type="ARBA" id="ARBA00022908"/>
    </source>
</evidence>
<feature type="transmembrane region" description="Helical" evidence="19">
    <location>
        <begin position="241"/>
        <end position="262"/>
    </location>
</feature>
<dbReference type="Pfam" id="PF17921">
    <property type="entry name" value="Integrase_H2C2"/>
    <property type="match status" value="1"/>
</dbReference>
<evidence type="ECO:0000256" key="7">
    <source>
        <dbReference type="ARBA" id="ARBA00022759"/>
    </source>
</evidence>
<dbReference type="Proteomes" id="UP000046392">
    <property type="component" value="Unplaced"/>
</dbReference>
<keyword evidence="14 18" id="KW-0297">G-protein coupled receptor</keyword>
<keyword evidence="9" id="KW-0460">Magnesium</keyword>
<evidence type="ECO:0000256" key="12">
    <source>
        <dbReference type="ARBA" id="ARBA00022918"/>
    </source>
</evidence>
<keyword evidence="8" id="KW-0378">Hydrolase</keyword>
<evidence type="ECO:0000256" key="13">
    <source>
        <dbReference type="ARBA" id="ARBA00022989"/>
    </source>
</evidence>
<keyword evidence="6" id="KW-0540">Nuclease</keyword>
<dbReference type="InterPro" id="IPR017452">
    <property type="entry name" value="GPCR_Rhodpsn_7TM"/>
</dbReference>
<dbReference type="SUPFAM" id="SSF56672">
    <property type="entry name" value="DNA/RNA polymerases"/>
    <property type="match status" value="1"/>
</dbReference>
<evidence type="ECO:0000256" key="9">
    <source>
        <dbReference type="ARBA" id="ARBA00022842"/>
    </source>
</evidence>